<dbReference type="InterPro" id="IPR003660">
    <property type="entry name" value="HAMP_dom"/>
</dbReference>
<dbReference type="PROSITE" id="PS50111">
    <property type="entry name" value="CHEMOTAXIS_TRANSDUC_2"/>
    <property type="match status" value="1"/>
</dbReference>
<keyword evidence="4" id="KW-0812">Transmembrane</keyword>
<keyword evidence="4" id="KW-1133">Transmembrane helix</keyword>
<dbReference type="GO" id="GO:0007165">
    <property type="term" value="P:signal transduction"/>
    <property type="evidence" value="ECO:0007669"/>
    <property type="project" value="UniProtKB-KW"/>
</dbReference>
<evidence type="ECO:0000259" key="5">
    <source>
        <dbReference type="PROSITE" id="PS50111"/>
    </source>
</evidence>
<evidence type="ECO:0000256" key="4">
    <source>
        <dbReference type="SAM" id="Phobius"/>
    </source>
</evidence>
<dbReference type="EMBL" id="MZGW01000006">
    <property type="protein sequence ID" value="OPJ55285.1"/>
    <property type="molecule type" value="Genomic_DNA"/>
</dbReference>
<feature type="domain" description="PAC" evidence="6">
    <location>
        <begin position="140"/>
        <end position="194"/>
    </location>
</feature>
<evidence type="ECO:0000256" key="1">
    <source>
        <dbReference type="ARBA" id="ARBA00023224"/>
    </source>
</evidence>
<evidence type="ECO:0000313" key="9">
    <source>
        <dbReference type="Proteomes" id="UP000190140"/>
    </source>
</evidence>
<dbReference type="SUPFAM" id="SSF103190">
    <property type="entry name" value="Sensory domain-like"/>
    <property type="match status" value="1"/>
</dbReference>
<dbReference type="PROSITE" id="PS50113">
    <property type="entry name" value="PAC"/>
    <property type="match status" value="1"/>
</dbReference>
<comment type="caution">
    <text evidence="8">The sequence shown here is derived from an EMBL/GenBank/DDBJ whole genome shotgun (WGS) entry which is preliminary data.</text>
</comment>
<name>A0A1V4I6R1_9FIRM</name>
<dbReference type="PANTHER" id="PTHR32089">
    <property type="entry name" value="METHYL-ACCEPTING CHEMOTAXIS PROTEIN MCPB"/>
    <property type="match status" value="1"/>
</dbReference>
<keyword evidence="1 3" id="KW-0807">Transducer</keyword>
<evidence type="ECO:0000259" key="6">
    <source>
        <dbReference type="PROSITE" id="PS50113"/>
    </source>
</evidence>
<dbReference type="Proteomes" id="UP000190140">
    <property type="component" value="Unassembled WGS sequence"/>
</dbReference>
<feature type="transmembrane region" description="Helical" evidence="4">
    <location>
        <begin position="12"/>
        <end position="33"/>
    </location>
</feature>
<dbReference type="OrthoDB" id="9814363at2"/>
<evidence type="ECO:0000256" key="3">
    <source>
        <dbReference type="PROSITE-ProRule" id="PRU00284"/>
    </source>
</evidence>
<dbReference type="CDD" id="cd06225">
    <property type="entry name" value="HAMP"/>
    <property type="match status" value="1"/>
</dbReference>
<feature type="transmembrane region" description="Helical" evidence="4">
    <location>
        <begin position="195"/>
        <end position="214"/>
    </location>
</feature>
<protein>
    <submittedName>
        <fullName evidence="8">Methyl-accepting chemotaxis protein McpB</fullName>
    </submittedName>
</protein>
<feature type="domain" description="Methyl-accepting transducer" evidence="5">
    <location>
        <begin position="288"/>
        <end position="524"/>
    </location>
</feature>
<dbReference type="InterPro" id="IPR000700">
    <property type="entry name" value="PAS-assoc_C"/>
</dbReference>
<keyword evidence="9" id="KW-1185">Reference proteome</keyword>
<evidence type="ECO:0000256" key="2">
    <source>
        <dbReference type="ARBA" id="ARBA00029447"/>
    </source>
</evidence>
<comment type="similarity">
    <text evidence="2">Belongs to the methyl-accepting chemotaxis (MCP) protein family.</text>
</comment>
<keyword evidence="4" id="KW-0472">Membrane</keyword>
<dbReference type="InterPro" id="IPR029151">
    <property type="entry name" value="Sensor-like_sf"/>
</dbReference>
<dbReference type="Pfam" id="PF00672">
    <property type="entry name" value="HAMP"/>
    <property type="match status" value="1"/>
</dbReference>
<dbReference type="PANTHER" id="PTHR32089:SF112">
    <property type="entry name" value="LYSOZYME-LIKE PROTEIN-RELATED"/>
    <property type="match status" value="1"/>
</dbReference>
<dbReference type="STRING" id="29349.CLOTH_15880"/>
<evidence type="ECO:0000259" key="7">
    <source>
        <dbReference type="PROSITE" id="PS50885"/>
    </source>
</evidence>
<reference evidence="8 9" key="1">
    <citation type="submission" date="2017-03" db="EMBL/GenBank/DDBJ databases">
        <title>Genome sequence of Clostridium thermoalcaliphilum DSM 7309.</title>
        <authorList>
            <person name="Poehlein A."/>
            <person name="Daniel R."/>
        </authorList>
    </citation>
    <scope>NUCLEOTIDE SEQUENCE [LARGE SCALE GENOMIC DNA]</scope>
    <source>
        <strain evidence="8 9">DSM 7309</strain>
    </source>
</reference>
<dbReference type="AlphaFoldDB" id="A0A1V4I6R1"/>
<dbReference type="InterPro" id="IPR004089">
    <property type="entry name" value="MCPsignal_dom"/>
</dbReference>
<feature type="domain" description="HAMP" evidence="7">
    <location>
        <begin position="216"/>
        <end position="269"/>
    </location>
</feature>
<dbReference type="PROSITE" id="PS50885">
    <property type="entry name" value="HAMP"/>
    <property type="match status" value="1"/>
</dbReference>
<dbReference type="Gene3D" id="3.30.450.20">
    <property type="entry name" value="PAS domain"/>
    <property type="match status" value="1"/>
</dbReference>
<organism evidence="8 9">
    <name type="scientific">Alkalithermobacter paradoxus</name>
    <dbReference type="NCBI Taxonomy" id="29349"/>
    <lineage>
        <taxon>Bacteria</taxon>
        <taxon>Bacillati</taxon>
        <taxon>Bacillota</taxon>
        <taxon>Clostridia</taxon>
        <taxon>Peptostreptococcales</taxon>
        <taxon>Tepidibacteraceae</taxon>
        <taxon>Alkalithermobacter</taxon>
    </lineage>
</organism>
<accession>A0A1V4I6R1</accession>
<dbReference type="SUPFAM" id="SSF58104">
    <property type="entry name" value="Methyl-accepting chemotaxis protein (MCP) signaling domain"/>
    <property type="match status" value="1"/>
</dbReference>
<dbReference type="RefSeq" id="WP_079412846.1">
    <property type="nucleotide sequence ID" value="NZ_MZGW01000006.1"/>
</dbReference>
<sequence length="574" mass="63673">MKVPFRKKFSTKLTMLFIFCILPIVSILSTITYNRTYNMVVESLGEKSISIAKTVAGKISVYDFDTLRSIEDERSNAYLRIQRELNNIRQISGAKYVYTLRKNESGEFVYVVDGNDIGSKDMSHIGDVEDQAQEGFFRAYEGESYIGNHIDKTDWGIHVSSFYPIKNGSGDVIGIVGVDYDVEKEYLAMKKLRNAVIYLSLILTAIAVIIIGYISRKFTKSLENIAHNASKISNYDLNVEKLNIKSDDEIGILANGFDMMIDNLKGIIHEIKDMSNSLSQNSNYVTEITSKSVEAVENIIFNINEIAMGSASTSESTIELNNSICDINAFSHEAVENAKETENVANDMKREATLGEQYMDNIISKINGINESMISMESIISSLSSRTKDIHNIIEVINSISEQTNLLALNANIEAARSGEAGRGFAVVANEVRKLAEETKKYSSEIYEMISNVTDSTDKTVESLNIVRKSVNESIDVSNITKDMFSGIINKINNTTVLIEKISNVIQKQADNSEFILGKSSEVSGISQETTATCESATSIAQSTQSDINVITSATNELNEMASKLDELVRKFNI</sequence>
<dbReference type="Gene3D" id="1.10.287.950">
    <property type="entry name" value="Methyl-accepting chemotaxis protein"/>
    <property type="match status" value="1"/>
</dbReference>
<dbReference type="GO" id="GO:0016020">
    <property type="term" value="C:membrane"/>
    <property type="evidence" value="ECO:0007669"/>
    <property type="project" value="InterPro"/>
</dbReference>
<proteinExistence type="inferred from homology"/>
<dbReference type="SMART" id="SM00283">
    <property type="entry name" value="MA"/>
    <property type="match status" value="1"/>
</dbReference>
<dbReference type="CDD" id="cd18773">
    <property type="entry name" value="PDC1_HK_sensor"/>
    <property type="match status" value="1"/>
</dbReference>
<evidence type="ECO:0000313" key="8">
    <source>
        <dbReference type="EMBL" id="OPJ55285.1"/>
    </source>
</evidence>
<dbReference type="Pfam" id="PF00015">
    <property type="entry name" value="MCPsignal"/>
    <property type="match status" value="1"/>
</dbReference>
<gene>
    <name evidence="8" type="primary">mcpB_5</name>
    <name evidence="8" type="ORF">CLOTH_15880</name>
</gene>
<dbReference type="Gene3D" id="1.10.8.500">
    <property type="entry name" value="HAMP domain in histidine kinase"/>
    <property type="match status" value="1"/>
</dbReference>